<feature type="region of interest" description="Disordered" evidence="1">
    <location>
        <begin position="1"/>
        <end position="20"/>
    </location>
</feature>
<sequence length="67" mass="7004">MALSGQRRSLSGSRHGSSHRQLTCLTAKIANASRAKRLAKRTIVIECAVASRAATQAQLATTLVGNG</sequence>
<evidence type="ECO:0000313" key="2">
    <source>
        <dbReference type="EMBL" id="CAA9362184.1"/>
    </source>
</evidence>
<reference evidence="2" key="1">
    <citation type="submission" date="2020-02" db="EMBL/GenBank/DDBJ databases">
        <authorList>
            <person name="Meier V. D."/>
        </authorList>
    </citation>
    <scope>NUCLEOTIDE SEQUENCE</scope>
    <source>
        <strain evidence="2">AVDCRST_MAG94</strain>
    </source>
</reference>
<proteinExistence type="predicted"/>
<organism evidence="2">
    <name type="scientific">uncultured Leptolyngbya sp</name>
    <dbReference type="NCBI Taxonomy" id="332963"/>
    <lineage>
        <taxon>Bacteria</taxon>
        <taxon>Bacillati</taxon>
        <taxon>Cyanobacteriota</taxon>
        <taxon>Cyanophyceae</taxon>
        <taxon>Leptolyngbyales</taxon>
        <taxon>Leptolyngbyaceae</taxon>
        <taxon>Leptolyngbya group</taxon>
        <taxon>Leptolyngbya</taxon>
        <taxon>environmental samples</taxon>
    </lineage>
</organism>
<name>A0A6J4MMG7_9CYAN</name>
<evidence type="ECO:0000256" key="1">
    <source>
        <dbReference type="SAM" id="MobiDB-lite"/>
    </source>
</evidence>
<protein>
    <submittedName>
        <fullName evidence="2">Uncharacterized protein</fullName>
    </submittedName>
</protein>
<dbReference type="AlphaFoldDB" id="A0A6J4MMG7"/>
<accession>A0A6J4MMG7</accession>
<dbReference type="EMBL" id="CADCTY010001203">
    <property type="protein sequence ID" value="CAA9362184.1"/>
    <property type="molecule type" value="Genomic_DNA"/>
</dbReference>
<gene>
    <name evidence="2" type="ORF">AVDCRST_MAG94-3443</name>
</gene>